<dbReference type="Gene3D" id="3.30.70.100">
    <property type="match status" value="1"/>
</dbReference>
<dbReference type="InterPro" id="IPR011008">
    <property type="entry name" value="Dimeric_a/b-barrel"/>
</dbReference>
<dbReference type="Pfam" id="PF07045">
    <property type="entry name" value="DUF1330"/>
    <property type="match status" value="1"/>
</dbReference>
<dbReference type="SUPFAM" id="SSF54909">
    <property type="entry name" value="Dimeric alpha+beta barrel"/>
    <property type="match status" value="1"/>
</dbReference>
<name>A0ABY7TI52_9SPHN</name>
<reference evidence="2 3" key="1">
    <citation type="submission" date="2023-02" db="EMBL/GenBank/DDBJ databases">
        <title>Genome sequence of Sphingomonas naphthae.</title>
        <authorList>
            <person name="Kim S."/>
            <person name="Heo J."/>
            <person name="Kwon S.-W."/>
        </authorList>
    </citation>
    <scope>NUCLEOTIDE SEQUENCE [LARGE SCALE GENOMIC DNA]</scope>
    <source>
        <strain evidence="2 3">KACC 18716</strain>
    </source>
</reference>
<dbReference type="EMBL" id="CP117411">
    <property type="protein sequence ID" value="WCT72578.1"/>
    <property type="molecule type" value="Genomic_DNA"/>
</dbReference>
<proteinExistence type="predicted"/>
<evidence type="ECO:0000313" key="3">
    <source>
        <dbReference type="Proteomes" id="UP001220395"/>
    </source>
</evidence>
<dbReference type="RefSeq" id="WP_273686545.1">
    <property type="nucleotide sequence ID" value="NZ_CP117411.1"/>
</dbReference>
<feature type="domain" description="DUF1330" evidence="1">
    <location>
        <begin position="8"/>
        <end position="86"/>
    </location>
</feature>
<keyword evidence="3" id="KW-1185">Reference proteome</keyword>
<organism evidence="2 3">
    <name type="scientific">Sphingomonas naphthae</name>
    <dbReference type="NCBI Taxonomy" id="1813468"/>
    <lineage>
        <taxon>Bacteria</taxon>
        <taxon>Pseudomonadati</taxon>
        <taxon>Pseudomonadota</taxon>
        <taxon>Alphaproteobacteria</taxon>
        <taxon>Sphingomonadales</taxon>
        <taxon>Sphingomonadaceae</taxon>
        <taxon>Sphingomonas</taxon>
    </lineage>
</organism>
<sequence>MTDPAAVESFQEYAARTTALLAEVGASVKVFDQNPRVLEGDWHPAALVIQQYPDLETVERFHRSEAYAPLRALRDRFSRNNVVAVDASSATVADVS</sequence>
<accession>A0ABY7TI52</accession>
<dbReference type="Proteomes" id="UP001220395">
    <property type="component" value="Chromosome"/>
</dbReference>
<gene>
    <name evidence="2" type="ORF">PQ455_13160</name>
</gene>
<dbReference type="InterPro" id="IPR010753">
    <property type="entry name" value="DUF1330"/>
</dbReference>
<evidence type="ECO:0000259" key="1">
    <source>
        <dbReference type="Pfam" id="PF07045"/>
    </source>
</evidence>
<evidence type="ECO:0000313" key="2">
    <source>
        <dbReference type="EMBL" id="WCT72578.1"/>
    </source>
</evidence>
<protein>
    <submittedName>
        <fullName evidence="2">DUF1330 domain-containing protein</fullName>
    </submittedName>
</protein>